<dbReference type="RefSeq" id="NP_045881.1">
    <property type="nucleotide sequence ID" value="NC_001865.1"/>
</dbReference>
<evidence type="ECO:0000313" key="1">
    <source>
        <dbReference type="EMBL" id="BAA57957.1"/>
    </source>
</evidence>
<protein>
    <submittedName>
        <fullName evidence="1">Uncharacterized protein</fullName>
    </submittedName>
</protein>
<reference evidence="1" key="1">
    <citation type="journal article" date="1997" name="Proc. Natl. Acad. Sci. U.S.A.">
        <title>Complete nucleotide sequence of the chloroplast genome from the green alga Chlorella vulgaris: the existence of genes possibly involved in chloroplast division.</title>
        <authorList>
            <person name="Wakasugi T."/>
            <person name="Nagai T."/>
            <person name="Kapoor M."/>
            <person name="Sugita M."/>
            <person name="Ito M."/>
            <person name="Ito S."/>
            <person name="Tsudzuki J."/>
            <person name="Nakashima K."/>
            <person name="Tsudzuki T."/>
            <person name="Suzuki Y."/>
            <person name="Hamada A."/>
            <person name="Ohta T."/>
            <person name="Inamura A."/>
            <person name="Yoshinaga K."/>
            <person name="Sugiura M."/>
        </authorList>
    </citation>
    <scope>NUCLEOTIDE SEQUENCE</scope>
</reference>
<proteinExistence type="predicted"/>
<sequence length="49" mass="5546">MDVNLDKRKKSFPKGCYKSFCKNLKKTALCSQGPHKTLSGHRNPPNEVL</sequence>
<name>V9H1A5_CHLVU</name>
<dbReference type="AlphaFoldDB" id="V9H1A5"/>
<organism evidence="1">
    <name type="scientific">Chlorella vulgaris</name>
    <name type="common">Green alga</name>
    <dbReference type="NCBI Taxonomy" id="3077"/>
    <lineage>
        <taxon>Eukaryota</taxon>
        <taxon>Viridiplantae</taxon>
        <taxon>Chlorophyta</taxon>
        <taxon>core chlorophytes</taxon>
        <taxon>Trebouxiophyceae</taxon>
        <taxon>Chlorellales</taxon>
        <taxon>Chlorellaceae</taxon>
        <taxon>Chlorella clade</taxon>
        <taxon>Chlorella</taxon>
    </lineage>
</organism>
<keyword evidence="1" id="KW-0934">Plastid</keyword>
<geneLocation type="chloroplast" evidence="1"/>
<dbReference type="EMBL" id="AB001684">
    <property type="protein sequence ID" value="BAA57957.1"/>
    <property type="molecule type" value="Genomic_DNA"/>
</dbReference>
<accession>V9H1A5</accession>
<dbReference type="GeneID" id="1457460"/>
<keyword evidence="1" id="KW-0150">Chloroplast</keyword>